<name>A0A2I1KVZ0_9ACTO</name>
<dbReference type="InterPro" id="IPR005543">
    <property type="entry name" value="PASTA_dom"/>
</dbReference>
<dbReference type="PROSITE" id="PS51178">
    <property type="entry name" value="PASTA"/>
    <property type="match status" value="1"/>
</dbReference>
<evidence type="ECO:0000256" key="1">
    <source>
        <dbReference type="SAM" id="MobiDB-lite"/>
    </source>
</evidence>
<comment type="caution">
    <text evidence="4">The sequence shown here is derived from an EMBL/GenBank/DDBJ whole genome shotgun (WGS) entry which is preliminary data.</text>
</comment>
<dbReference type="CDD" id="cd06577">
    <property type="entry name" value="PASTA_pknB"/>
    <property type="match status" value="1"/>
</dbReference>
<dbReference type="Gene3D" id="1.10.10.10">
    <property type="entry name" value="Winged helix-like DNA-binding domain superfamily/Winged helix DNA-binding domain"/>
    <property type="match status" value="2"/>
</dbReference>
<proteinExistence type="predicted"/>
<dbReference type="Pfam" id="PF07553">
    <property type="entry name" value="Lipoprotein_Ltp"/>
    <property type="match status" value="2"/>
</dbReference>
<accession>A0A2I1KVZ0</accession>
<dbReference type="InterPro" id="IPR011434">
    <property type="entry name" value="Ltp-like_HTH"/>
</dbReference>
<feature type="transmembrane region" description="Helical" evidence="2">
    <location>
        <begin position="46"/>
        <end position="64"/>
    </location>
</feature>
<dbReference type="Gene3D" id="3.30.10.20">
    <property type="match status" value="1"/>
</dbReference>
<feature type="compositionally biased region" description="Pro residues" evidence="1">
    <location>
        <begin position="1"/>
        <end position="10"/>
    </location>
</feature>
<keyword evidence="2" id="KW-0812">Transmembrane</keyword>
<dbReference type="InterPro" id="IPR036388">
    <property type="entry name" value="WH-like_DNA-bd_sf"/>
</dbReference>
<gene>
    <name evidence="4" type="ORF">CYJ26_02755</name>
</gene>
<feature type="region of interest" description="Disordered" evidence="1">
    <location>
        <begin position="1"/>
        <end position="36"/>
    </location>
</feature>
<dbReference type="EMBL" id="PKHA01000001">
    <property type="protein sequence ID" value="PKY99801.1"/>
    <property type="molecule type" value="Genomic_DNA"/>
</dbReference>
<dbReference type="SMART" id="SM00740">
    <property type="entry name" value="PASTA"/>
    <property type="match status" value="1"/>
</dbReference>
<evidence type="ECO:0000313" key="4">
    <source>
        <dbReference type="EMBL" id="PKY99801.1"/>
    </source>
</evidence>
<keyword evidence="2" id="KW-0472">Membrane</keyword>
<dbReference type="RefSeq" id="WP_101637883.1">
    <property type="nucleotide sequence ID" value="NZ_JAHAIH010000015.1"/>
</dbReference>
<feature type="domain" description="PASTA" evidence="3">
    <location>
        <begin position="91"/>
        <end position="163"/>
    </location>
</feature>
<reference evidence="4 5" key="1">
    <citation type="submission" date="2017-12" db="EMBL/GenBank/DDBJ databases">
        <title>Phylogenetic diversity of female urinary microbiome.</title>
        <authorList>
            <person name="Thomas-White K."/>
            <person name="Wolfe A.J."/>
        </authorList>
    </citation>
    <scope>NUCLEOTIDE SEQUENCE [LARGE SCALE GENOMIC DNA]</scope>
    <source>
        <strain evidence="4 5">UMB0319</strain>
    </source>
</reference>
<evidence type="ECO:0000256" key="2">
    <source>
        <dbReference type="SAM" id="Phobius"/>
    </source>
</evidence>
<protein>
    <recommendedName>
        <fullName evidence="3">PASTA domain-containing protein</fullName>
    </recommendedName>
</protein>
<dbReference type="AlphaFoldDB" id="A0A2I1KVZ0"/>
<dbReference type="GeneID" id="81707868"/>
<evidence type="ECO:0000259" key="3">
    <source>
        <dbReference type="PROSITE" id="PS51178"/>
    </source>
</evidence>
<dbReference type="Pfam" id="PF03793">
    <property type="entry name" value="PASTA"/>
    <property type="match status" value="1"/>
</dbReference>
<keyword evidence="2" id="KW-1133">Transmembrane helix</keyword>
<evidence type="ECO:0000313" key="5">
    <source>
        <dbReference type="Proteomes" id="UP000234778"/>
    </source>
</evidence>
<organism evidence="4 5">
    <name type="scientific">Actinomyces urogenitalis</name>
    <dbReference type="NCBI Taxonomy" id="103621"/>
    <lineage>
        <taxon>Bacteria</taxon>
        <taxon>Bacillati</taxon>
        <taxon>Actinomycetota</taxon>
        <taxon>Actinomycetes</taxon>
        <taxon>Actinomycetales</taxon>
        <taxon>Actinomycetaceae</taxon>
        <taxon>Actinomyces</taxon>
    </lineage>
</organism>
<dbReference type="Proteomes" id="UP000234778">
    <property type="component" value="Unassembled WGS sequence"/>
</dbReference>
<sequence>MSTPQNPAPQPANALPEVTPSAPQYGGPAQPPVNQPPAGKPFYKKWWFIAIIVVVILGLASMCGGGDKAADSPTATESAAPASTPSEQETAVATITMPDVTGQKGDAAKKAIEDAGITSLVTMTDVDGEDSVWNPANWSVVSQEPAAGTEVAADVEVTLMVNHDSEDEAEAKAAENQAPDVPREYVAALDKARTYATYMHMSKQGVYDQLTSEHGEAFPAEAAQYAVDNVQADWAANALESAKVYAEHMSMSDSGIRDQLVSEYGDKFTPEEADYAIAHLND</sequence>
<feature type="compositionally biased region" description="Low complexity" evidence="1">
    <location>
        <begin position="71"/>
        <end position="89"/>
    </location>
</feature>
<feature type="region of interest" description="Disordered" evidence="1">
    <location>
        <begin position="66"/>
        <end position="90"/>
    </location>
</feature>